<protein>
    <submittedName>
        <fullName evidence="1">Uncharacterized protein</fullName>
    </submittedName>
</protein>
<name>A0ACC6Q5F4_9ACTN</name>
<keyword evidence="2" id="KW-1185">Reference proteome</keyword>
<accession>A0ACC6Q5F4</accession>
<reference evidence="1" key="1">
    <citation type="submission" date="2024-03" db="EMBL/GenBank/DDBJ databases">
        <title>Novel Streptomyces species of biotechnological and ecological value are a feature of Machair soil.</title>
        <authorList>
            <person name="Prole J.R."/>
            <person name="Goodfellow M."/>
            <person name="Allenby N."/>
            <person name="Ward A.C."/>
        </authorList>
    </citation>
    <scope>NUCLEOTIDE SEQUENCE</scope>
    <source>
        <strain evidence="1">MS2.AVA.5</strain>
    </source>
</reference>
<evidence type="ECO:0000313" key="1">
    <source>
        <dbReference type="EMBL" id="MEJ8638816.1"/>
    </source>
</evidence>
<sequence>MTEKPVPAAFTIVLAALLLTACTGTGEPASQESPSARAAPSVRTIAFQLYTHCGIDEARVGSAYFEAETPLSDGSAGPPEGWDNPYQSGRMTLTSATRAVFTDDAGHEVVFRARPGAKSFKVICE</sequence>
<evidence type="ECO:0000313" key="2">
    <source>
        <dbReference type="Proteomes" id="UP001377168"/>
    </source>
</evidence>
<dbReference type="EMBL" id="JBBKAJ010000022">
    <property type="protein sequence ID" value="MEJ8638816.1"/>
    <property type="molecule type" value="Genomic_DNA"/>
</dbReference>
<comment type="caution">
    <text evidence="1">The sequence shown here is derived from an EMBL/GenBank/DDBJ whole genome shotgun (WGS) entry which is preliminary data.</text>
</comment>
<dbReference type="Proteomes" id="UP001377168">
    <property type="component" value="Unassembled WGS sequence"/>
</dbReference>
<gene>
    <name evidence="1" type="ORF">WKI67_36240</name>
</gene>
<organism evidence="1 2">
    <name type="scientific">Streptomyces achmelvichensis</name>
    <dbReference type="NCBI Taxonomy" id="3134111"/>
    <lineage>
        <taxon>Bacteria</taxon>
        <taxon>Bacillati</taxon>
        <taxon>Actinomycetota</taxon>
        <taxon>Actinomycetes</taxon>
        <taxon>Kitasatosporales</taxon>
        <taxon>Streptomycetaceae</taxon>
        <taxon>Streptomyces</taxon>
    </lineage>
</organism>
<proteinExistence type="predicted"/>